<keyword evidence="1" id="KW-1133">Transmembrane helix</keyword>
<evidence type="ECO:0000256" key="1">
    <source>
        <dbReference type="SAM" id="Phobius"/>
    </source>
</evidence>
<dbReference type="Proteomes" id="UP001497382">
    <property type="component" value="Unassembled WGS sequence"/>
</dbReference>
<gene>
    <name evidence="2" type="ORF">LARSCL_LOCUS1393</name>
</gene>
<dbReference type="AlphaFoldDB" id="A0AAV1YVY6"/>
<reference evidence="2 3" key="1">
    <citation type="submission" date="2024-04" db="EMBL/GenBank/DDBJ databases">
        <authorList>
            <person name="Rising A."/>
            <person name="Reimegard J."/>
            <person name="Sonavane S."/>
            <person name="Akerstrom W."/>
            <person name="Nylinder S."/>
            <person name="Hedman E."/>
            <person name="Kallberg Y."/>
        </authorList>
    </citation>
    <scope>NUCLEOTIDE SEQUENCE [LARGE SCALE GENOMIC DNA]</scope>
</reference>
<protein>
    <recommendedName>
        <fullName evidence="4">ATP synthase F0 subunit 8</fullName>
    </recommendedName>
</protein>
<name>A0AAV1YVY6_9ARAC</name>
<organism evidence="2 3">
    <name type="scientific">Larinioides sclopetarius</name>
    <dbReference type="NCBI Taxonomy" id="280406"/>
    <lineage>
        <taxon>Eukaryota</taxon>
        <taxon>Metazoa</taxon>
        <taxon>Ecdysozoa</taxon>
        <taxon>Arthropoda</taxon>
        <taxon>Chelicerata</taxon>
        <taxon>Arachnida</taxon>
        <taxon>Araneae</taxon>
        <taxon>Araneomorphae</taxon>
        <taxon>Entelegynae</taxon>
        <taxon>Araneoidea</taxon>
        <taxon>Araneidae</taxon>
        <taxon>Larinioides</taxon>
    </lineage>
</organism>
<comment type="caution">
    <text evidence="2">The sequence shown here is derived from an EMBL/GenBank/DDBJ whole genome shotgun (WGS) entry which is preliminary data.</text>
</comment>
<dbReference type="EMBL" id="CAXIEN010000008">
    <property type="protein sequence ID" value="CAL1263238.1"/>
    <property type="molecule type" value="Genomic_DNA"/>
</dbReference>
<keyword evidence="3" id="KW-1185">Reference proteome</keyword>
<feature type="transmembrane region" description="Helical" evidence="1">
    <location>
        <begin position="67"/>
        <end position="87"/>
    </location>
</feature>
<sequence length="119" mass="14196">MNAIMVLTKVVVSFVVVLVYLMHIIARNVPFKKKIEMDVQRSLTWVAQRQICFMKERNMVLRKGDPGFFILILEIFPWTSLFISFFIKHVSYLLLKILFAEFVNLFFNIIYKQILCSLW</sequence>
<evidence type="ECO:0000313" key="2">
    <source>
        <dbReference type="EMBL" id="CAL1263238.1"/>
    </source>
</evidence>
<evidence type="ECO:0008006" key="4">
    <source>
        <dbReference type="Google" id="ProtNLM"/>
    </source>
</evidence>
<accession>A0AAV1YVY6</accession>
<proteinExistence type="predicted"/>
<evidence type="ECO:0000313" key="3">
    <source>
        <dbReference type="Proteomes" id="UP001497382"/>
    </source>
</evidence>
<keyword evidence="1" id="KW-0812">Transmembrane</keyword>
<keyword evidence="1" id="KW-0472">Membrane</keyword>
<feature type="transmembrane region" description="Helical" evidence="1">
    <location>
        <begin position="93"/>
        <end position="111"/>
    </location>
</feature>
<feature type="transmembrane region" description="Helical" evidence="1">
    <location>
        <begin position="6"/>
        <end position="26"/>
    </location>
</feature>